<dbReference type="GeneID" id="29557884"/>
<dbReference type="InterPro" id="IPR050921">
    <property type="entry name" value="T4SS_GSP_E_ATPase"/>
</dbReference>
<comment type="caution">
    <text evidence="3">The sequence shown here is derived from an EMBL/GenBank/DDBJ whole genome shotgun (WGS) entry which is preliminary data.</text>
</comment>
<dbReference type="InterPro" id="IPR001482">
    <property type="entry name" value="T2SS/T4SS_dom"/>
</dbReference>
<organism evidence="3 4">
    <name type="scientific">Acetobacter malorum DSM 14337</name>
    <dbReference type="NCBI Taxonomy" id="1307910"/>
    <lineage>
        <taxon>Bacteria</taxon>
        <taxon>Pseudomonadati</taxon>
        <taxon>Pseudomonadota</taxon>
        <taxon>Alphaproteobacteria</taxon>
        <taxon>Acetobacterales</taxon>
        <taxon>Acetobacteraceae</taxon>
        <taxon>Acetobacter</taxon>
    </lineage>
</organism>
<dbReference type="Gene3D" id="3.40.50.300">
    <property type="entry name" value="P-loop containing nucleotide triphosphate hydrolases"/>
    <property type="match status" value="2"/>
</dbReference>
<reference evidence="3" key="1">
    <citation type="submission" date="2013-04" db="EMBL/GenBank/DDBJ databases">
        <title>The genome sequencing project of 58 acetic acid bacteria.</title>
        <authorList>
            <person name="Okamoto-Kainuma A."/>
            <person name="Ishikawa M."/>
            <person name="Umino S."/>
            <person name="Koizumi Y."/>
            <person name="Shiwa Y."/>
            <person name="Yoshikawa H."/>
            <person name="Matsutani M."/>
            <person name="Matsushita K."/>
        </authorList>
    </citation>
    <scope>NUCLEOTIDE SEQUENCE</scope>
    <source>
        <strain evidence="3">DSM 14337</strain>
    </source>
</reference>
<sequence>MAEEKDLETVKQEETANSFFSRGEDIGQYPDMPHVLIQDAVDNLLSWCIQNKVKDINIETGKRLWVLVGGRRQVISDRILSHDEVSGILNYFYKAENAAGMVAGGSPTDFGYNIKVGPNRKARINLRINATAGLDVRSGGTGLQITLRVISDKPIPLDLLNVPQEMKDYFRAQQGLNLICGPTGSGKSVLASSLIDWRCRQEGAYEKVIELAQPIETVYPDNEYPDSHVFQSEVGKHITLHGPRPDPAEIWASAVGNTLRRGPSMIYVTEARGRVTMEAMLRGAQTGHLVLSTVHTIGVSETIGRIVMEFPEESRRSIALDLLAALNLVACQLLVPMIGGGVTAVREYMVFDDRVKTILCASDYSEWTQIIREMLKSGRVIGQTMAQDARRAMAAGVISWDTCEAVSARTSDETSIVRLASAPDILERLERAAQIESQIESEKKLGRTLGDADMIRFLATLQVEKGDDLLMNVGLPAKIKGDKGTHNASRHILTDASMDRIAGGLLLAEDLASFIKTKEFSRSLELEGIGRFRVNLFVQRGHTGMAIRRINAEMPTFESHRLPEILKVMSLLRRGIFLVTGETGSGKSTTLAAMINWRNRHADGEHIITIENPIEYVHDPIKCIITQREVGRDTQSFEAAVIAALRQNPDALLIGEIREIMVMRQALVASDTGHPVYGTLHANSAYVTINRIVAMYPYQEREMVLLSLSLNLKGVLSQRLVKRKDGEGRVLATELMLNKGKITDLIREGKTHLIRDAMRESPGMWTMEQSLADLVIADVISLTEAMLESDWPEEVQELVDKALPVRQ</sequence>
<name>A0ABQ0PZG0_9PROT</name>
<evidence type="ECO:0000313" key="4">
    <source>
        <dbReference type="Proteomes" id="UP001065047"/>
    </source>
</evidence>
<dbReference type="SMART" id="SM00382">
    <property type="entry name" value="AAA"/>
    <property type="match status" value="2"/>
</dbReference>
<dbReference type="InterPro" id="IPR003593">
    <property type="entry name" value="AAA+_ATPase"/>
</dbReference>
<dbReference type="RefSeq" id="WP_167375177.1">
    <property type="nucleotide sequence ID" value="NZ_BAPF01000054.1"/>
</dbReference>
<dbReference type="EMBL" id="BAPF01000054">
    <property type="protein sequence ID" value="GBQ85378.1"/>
    <property type="molecule type" value="Genomic_DNA"/>
</dbReference>
<comment type="similarity">
    <text evidence="1">Belongs to the GSP E family.</text>
</comment>
<dbReference type="Pfam" id="PF00437">
    <property type="entry name" value="T2SSE"/>
    <property type="match status" value="2"/>
</dbReference>
<feature type="domain" description="AAA+ ATPase" evidence="2">
    <location>
        <begin position="573"/>
        <end position="699"/>
    </location>
</feature>
<proteinExistence type="inferred from homology"/>
<evidence type="ECO:0000313" key="3">
    <source>
        <dbReference type="EMBL" id="GBQ85378.1"/>
    </source>
</evidence>
<dbReference type="InterPro" id="IPR027417">
    <property type="entry name" value="P-loop_NTPase"/>
</dbReference>
<evidence type="ECO:0000259" key="2">
    <source>
        <dbReference type="SMART" id="SM00382"/>
    </source>
</evidence>
<dbReference type="PANTHER" id="PTHR30486:SF12">
    <property type="entry name" value="TYPE IV PILUS ATPASE PILU"/>
    <property type="match status" value="1"/>
</dbReference>
<protein>
    <recommendedName>
        <fullName evidence="2">AAA+ ATPase domain-containing protein</fullName>
    </recommendedName>
</protein>
<dbReference type="NCBIfam" id="TIGR01420">
    <property type="entry name" value="pilT_fam"/>
    <property type="match status" value="1"/>
</dbReference>
<keyword evidence="4" id="KW-1185">Reference proteome</keyword>
<gene>
    <name evidence="3" type="ORF">AA14337_3056</name>
</gene>
<dbReference type="Gene3D" id="3.30.450.90">
    <property type="match status" value="2"/>
</dbReference>
<dbReference type="PANTHER" id="PTHR30486">
    <property type="entry name" value="TWITCHING MOTILITY PROTEIN PILT"/>
    <property type="match status" value="1"/>
</dbReference>
<feature type="domain" description="AAA+ ATPase" evidence="2">
    <location>
        <begin position="173"/>
        <end position="390"/>
    </location>
</feature>
<dbReference type="SUPFAM" id="SSF52540">
    <property type="entry name" value="P-loop containing nucleoside triphosphate hydrolases"/>
    <property type="match status" value="2"/>
</dbReference>
<evidence type="ECO:0000256" key="1">
    <source>
        <dbReference type="ARBA" id="ARBA00006611"/>
    </source>
</evidence>
<accession>A0ABQ0PZG0</accession>
<dbReference type="InterPro" id="IPR006321">
    <property type="entry name" value="PilT/PilU"/>
</dbReference>
<dbReference type="Proteomes" id="UP001065047">
    <property type="component" value="Unassembled WGS sequence"/>
</dbReference>
<dbReference type="CDD" id="cd01131">
    <property type="entry name" value="PilT"/>
    <property type="match status" value="1"/>
</dbReference>